<dbReference type="Proteomes" id="UP001158576">
    <property type="component" value="Chromosome PAR"/>
</dbReference>
<feature type="compositionally biased region" description="Low complexity" evidence="7">
    <location>
        <begin position="277"/>
        <end position="291"/>
    </location>
</feature>
<dbReference type="InterPro" id="IPR023398">
    <property type="entry name" value="TIF_eIF4e-like"/>
</dbReference>
<gene>
    <name evidence="8" type="ORF">OKIOD_LOCUS1499</name>
</gene>
<evidence type="ECO:0000256" key="7">
    <source>
        <dbReference type="SAM" id="MobiDB-lite"/>
    </source>
</evidence>
<dbReference type="Gene3D" id="3.30.760.10">
    <property type="entry name" value="RNA Cap, Translation Initiation Factor Eif4e"/>
    <property type="match status" value="1"/>
</dbReference>
<name>A0ABN7RSA1_OIKDI</name>
<keyword evidence="9" id="KW-1185">Reference proteome</keyword>
<evidence type="ECO:0000256" key="4">
    <source>
        <dbReference type="ARBA" id="ARBA00022884"/>
    </source>
</evidence>
<evidence type="ECO:0000256" key="5">
    <source>
        <dbReference type="ARBA" id="ARBA00022917"/>
    </source>
</evidence>
<sequence>MFARINYTSTKHVNSRLSNPTYSVHKVKSIRETFIAKLIEVMEDNLERNEEEPPAFKEGGIDLPKIPEEEGIDDSGISDSFSNPDESTLLESLQAPQETPALTLEEELLKHDFPLNSSWDVYTTRPEATEWADKLVKIASFNSVAQFWAIYQHLKLPSYLRYHHDYYVFRSGIEPQWETEDNIEGGRFVVEITKKDRNSFLNSTWLETLLILVNEEFADHENINGCVVQNRRKADKISIWTRDSRSAGNAQTGADFAEALDNRFKVNFQSHKDNARRSSMTKKSSTSLLGK</sequence>
<keyword evidence="2 6" id="KW-0396">Initiation factor</keyword>
<comment type="similarity">
    <text evidence="1 6">Belongs to the eukaryotic initiation factor 4E family.</text>
</comment>
<reference evidence="8 9" key="1">
    <citation type="submission" date="2021-04" db="EMBL/GenBank/DDBJ databases">
        <authorList>
            <person name="Bliznina A."/>
        </authorList>
    </citation>
    <scope>NUCLEOTIDE SEQUENCE [LARGE SCALE GENOMIC DNA]</scope>
</reference>
<evidence type="ECO:0000256" key="1">
    <source>
        <dbReference type="ARBA" id="ARBA00009860"/>
    </source>
</evidence>
<keyword evidence="5 6" id="KW-0648">Protein biosynthesis</keyword>
<evidence type="ECO:0000313" key="9">
    <source>
        <dbReference type="Proteomes" id="UP001158576"/>
    </source>
</evidence>
<keyword evidence="3" id="KW-0810">Translation regulation</keyword>
<proteinExistence type="inferred from homology"/>
<organism evidence="8 9">
    <name type="scientific">Oikopleura dioica</name>
    <name type="common">Tunicate</name>
    <dbReference type="NCBI Taxonomy" id="34765"/>
    <lineage>
        <taxon>Eukaryota</taxon>
        <taxon>Metazoa</taxon>
        <taxon>Chordata</taxon>
        <taxon>Tunicata</taxon>
        <taxon>Appendicularia</taxon>
        <taxon>Copelata</taxon>
        <taxon>Oikopleuridae</taxon>
        <taxon>Oikopleura</taxon>
    </lineage>
</organism>
<feature type="region of interest" description="Disordered" evidence="7">
    <location>
        <begin position="271"/>
        <end position="291"/>
    </location>
</feature>
<dbReference type="PANTHER" id="PTHR11960">
    <property type="entry name" value="EUKARYOTIC TRANSLATION INITIATION FACTOR 4E RELATED"/>
    <property type="match status" value="1"/>
</dbReference>
<dbReference type="SUPFAM" id="SSF55418">
    <property type="entry name" value="eIF4e-like"/>
    <property type="match status" value="1"/>
</dbReference>
<accession>A0ABN7RSA1</accession>
<dbReference type="PANTHER" id="PTHR11960:SF8">
    <property type="entry name" value="EUKARYOTIC TRANSLATION INITIATION FACTOR 4E1-RELATED"/>
    <property type="match status" value="1"/>
</dbReference>
<evidence type="ECO:0000313" key="8">
    <source>
        <dbReference type="EMBL" id="CAG5081692.1"/>
    </source>
</evidence>
<dbReference type="Pfam" id="PF01652">
    <property type="entry name" value="IF4E"/>
    <property type="match status" value="1"/>
</dbReference>
<dbReference type="EMBL" id="OU015568">
    <property type="protein sequence ID" value="CAG5081692.1"/>
    <property type="molecule type" value="Genomic_DNA"/>
</dbReference>
<protein>
    <submittedName>
        <fullName evidence="8">Oidioi.mRNA.OKI2018_I69.PAR.g9941.t1.cds</fullName>
    </submittedName>
</protein>
<evidence type="ECO:0000256" key="2">
    <source>
        <dbReference type="ARBA" id="ARBA00022540"/>
    </source>
</evidence>
<dbReference type="InterPro" id="IPR001040">
    <property type="entry name" value="TIF_eIF_4E"/>
</dbReference>
<evidence type="ECO:0000256" key="6">
    <source>
        <dbReference type="RuleBase" id="RU004374"/>
    </source>
</evidence>
<keyword evidence="4 6" id="KW-0694">RNA-binding</keyword>
<evidence type="ECO:0000256" key="3">
    <source>
        <dbReference type="ARBA" id="ARBA00022845"/>
    </source>
</evidence>
<feature type="region of interest" description="Disordered" evidence="7">
    <location>
        <begin position="46"/>
        <end position="80"/>
    </location>
</feature>